<dbReference type="SMART" id="SM00248">
    <property type="entry name" value="ANK"/>
    <property type="match status" value="2"/>
</dbReference>
<dbReference type="Pfam" id="PF00023">
    <property type="entry name" value="Ank"/>
    <property type="match status" value="2"/>
</dbReference>
<evidence type="ECO:0000313" key="5">
    <source>
        <dbReference type="EMBL" id="EFJ39137.1"/>
    </source>
</evidence>
<keyword evidence="6" id="KW-1185">Reference proteome</keyword>
<keyword evidence="2 3" id="KW-0040">ANK repeat</keyword>
<sequence>DGWTALMGAVLNRSTAMAELLLAAGAQHSVLVPPGELLSMESTPLMAACGEGSLELVSLLLEAGTDPNLTNTDWPSMRYHQKGRHDILELLAAAGIVVPPPPPLDARSSRGCRSCSTSGLNLMLSSSSLFAP</sequence>
<name>D8UMB2_VOLCA</name>
<dbReference type="InterPro" id="IPR050745">
    <property type="entry name" value="Multifunctional_regulatory"/>
</dbReference>
<dbReference type="RefSeq" id="XP_002959798.1">
    <property type="nucleotide sequence ID" value="XM_002959752.1"/>
</dbReference>
<evidence type="ECO:0000256" key="3">
    <source>
        <dbReference type="PROSITE-ProRule" id="PRU00023"/>
    </source>
</evidence>
<feature type="chain" id="PRO_5003124652" evidence="4">
    <location>
        <begin position="19"/>
        <end position="132"/>
    </location>
</feature>
<feature type="non-terminal residue" evidence="5">
    <location>
        <position position="132"/>
    </location>
</feature>
<dbReference type="InterPro" id="IPR036770">
    <property type="entry name" value="Ankyrin_rpt-contain_sf"/>
</dbReference>
<feature type="non-terminal residue" evidence="5">
    <location>
        <position position="1"/>
    </location>
</feature>
<dbReference type="PANTHER" id="PTHR24189:SF50">
    <property type="entry name" value="ANKYRIN REPEAT AND SOCS BOX PROTEIN 2"/>
    <property type="match status" value="1"/>
</dbReference>
<dbReference type="AlphaFoldDB" id="D8UMB2"/>
<proteinExistence type="predicted"/>
<protein>
    <submittedName>
        <fullName evidence="5">Uncharacterized protein</fullName>
    </submittedName>
</protein>
<dbReference type="KEGG" id="vcn:VOLCADRAFT_101319"/>
<accession>D8UMB2</accession>
<dbReference type="EMBL" id="GL378973">
    <property type="protein sequence ID" value="EFJ39137.1"/>
    <property type="molecule type" value="Genomic_DNA"/>
</dbReference>
<dbReference type="PANTHER" id="PTHR24189">
    <property type="entry name" value="MYOTROPHIN"/>
    <property type="match status" value="1"/>
</dbReference>
<dbReference type="Gene3D" id="1.25.40.20">
    <property type="entry name" value="Ankyrin repeat-containing domain"/>
    <property type="match status" value="1"/>
</dbReference>
<keyword evidence="4" id="KW-0732">Signal</keyword>
<gene>
    <name evidence="5" type="ORF">VOLCADRAFT_101319</name>
</gene>
<dbReference type="InParanoid" id="D8UMB2"/>
<dbReference type="GeneID" id="9614754"/>
<evidence type="ECO:0000313" key="6">
    <source>
        <dbReference type="Proteomes" id="UP000001058"/>
    </source>
</evidence>
<reference evidence="5 6" key="1">
    <citation type="journal article" date="2010" name="Science">
        <title>Genomic analysis of organismal complexity in the multicellular green alga Volvox carteri.</title>
        <authorList>
            <person name="Prochnik S.E."/>
            <person name="Umen J."/>
            <person name="Nedelcu A.M."/>
            <person name="Hallmann A."/>
            <person name="Miller S.M."/>
            <person name="Nishii I."/>
            <person name="Ferris P."/>
            <person name="Kuo A."/>
            <person name="Mitros T."/>
            <person name="Fritz-Laylin L.K."/>
            <person name="Hellsten U."/>
            <person name="Chapman J."/>
            <person name="Simakov O."/>
            <person name="Rensing S.A."/>
            <person name="Terry A."/>
            <person name="Pangilinan J."/>
            <person name="Kapitonov V."/>
            <person name="Jurka J."/>
            <person name="Salamov A."/>
            <person name="Shapiro H."/>
            <person name="Schmutz J."/>
            <person name="Grimwood J."/>
            <person name="Lindquist E."/>
            <person name="Lucas S."/>
            <person name="Grigoriev I.V."/>
            <person name="Schmitt R."/>
            <person name="Kirk D."/>
            <person name="Rokhsar D.S."/>
        </authorList>
    </citation>
    <scope>NUCLEOTIDE SEQUENCE [LARGE SCALE GENOMIC DNA]</scope>
    <source>
        <strain evidence="6">f. Nagariensis / Eve</strain>
    </source>
</reference>
<evidence type="ECO:0000256" key="1">
    <source>
        <dbReference type="ARBA" id="ARBA00022737"/>
    </source>
</evidence>
<dbReference type="OrthoDB" id="194358at2759"/>
<feature type="signal peptide" evidence="4">
    <location>
        <begin position="1"/>
        <end position="18"/>
    </location>
</feature>
<feature type="repeat" description="ANK" evidence="3">
    <location>
        <begin position="40"/>
        <end position="72"/>
    </location>
</feature>
<dbReference type="PROSITE" id="PS50088">
    <property type="entry name" value="ANK_REPEAT"/>
    <property type="match status" value="1"/>
</dbReference>
<dbReference type="PROSITE" id="PS50297">
    <property type="entry name" value="ANK_REP_REGION"/>
    <property type="match status" value="1"/>
</dbReference>
<dbReference type="InterPro" id="IPR002110">
    <property type="entry name" value="Ankyrin_rpt"/>
</dbReference>
<dbReference type="SUPFAM" id="SSF48403">
    <property type="entry name" value="Ankyrin repeat"/>
    <property type="match status" value="1"/>
</dbReference>
<evidence type="ECO:0000256" key="2">
    <source>
        <dbReference type="ARBA" id="ARBA00023043"/>
    </source>
</evidence>
<keyword evidence="1" id="KW-0677">Repeat</keyword>
<organism evidence="6">
    <name type="scientific">Volvox carteri f. nagariensis</name>
    <dbReference type="NCBI Taxonomy" id="3068"/>
    <lineage>
        <taxon>Eukaryota</taxon>
        <taxon>Viridiplantae</taxon>
        <taxon>Chlorophyta</taxon>
        <taxon>core chlorophytes</taxon>
        <taxon>Chlorophyceae</taxon>
        <taxon>CS clade</taxon>
        <taxon>Chlamydomonadales</taxon>
        <taxon>Volvocaceae</taxon>
        <taxon>Volvox</taxon>
    </lineage>
</organism>
<evidence type="ECO:0000256" key="4">
    <source>
        <dbReference type="SAM" id="SignalP"/>
    </source>
</evidence>
<dbReference type="Proteomes" id="UP000001058">
    <property type="component" value="Unassembled WGS sequence"/>
</dbReference>